<dbReference type="Proteomes" id="UP000315471">
    <property type="component" value="Unassembled WGS sequence"/>
</dbReference>
<gene>
    <name evidence="1" type="ORF">Q31b_49070</name>
</gene>
<reference evidence="1 2" key="1">
    <citation type="submission" date="2019-02" db="EMBL/GenBank/DDBJ databases">
        <title>Deep-cultivation of Planctomycetes and their phenomic and genomic characterization uncovers novel biology.</title>
        <authorList>
            <person name="Wiegand S."/>
            <person name="Jogler M."/>
            <person name="Boedeker C."/>
            <person name="Pinto D."/>
            <person name="Vollmers J."/>
            <person name="Rivas-Marin E."/>
            <person name="Kohn T."/>
            <person name="Peeters S.H."/>
            <person name="Heuer A."/>
            <person name="Rast P."/>
            <person name="Oberbeckmann S."/>
            <person name="Bunk B."/>
            <person name="Jeske O."/>
            <person name="Meyerdierks A."/>
            <person name="Storesund J.E."/>
            <person name="Kallscheuer N."/>
            <person name="Luecker S."/>
            <person name="Lage O.M."/>
            <person name="Pohl T."/>
            <person name="Merkel B.J."/>
            <person name="Hornburger P."/>
            <person name="Mueller R.-W."/>
            <person name="Bruemmer F."/>
            <person name="Labrenz M."/>
            <person name="Spormann A.M."/>
            <person name="Op Den Camp H."/>
            <person name="Overmann J."/>
            <person name="Amann R."/>
            <person name="Jetten M.S.M."/>
            <person name="Mascher T."/>
            <person name="Medema M.H."/>
            <person name="Devos D.P."/>
            <person name="Kaster A.-K."/>
            <person name="Ovreas L."/>
            <person name="Rohde M."/>
            <person name="Galperin M.Y."/>
            <person name="Jogler C."/>
        </authorList>
    </citation>
    <scope>NUCLEOTIDE SEQUENCE [LARGE SCALE GENOMIC DNA]</scope>
    <source>
        <strain evidence="1 2">Q31b</strain>
    </source>
</reference>
<dbReference type="AlphaFoldDB" id="A0A5C6DNU2"/>
<dbReference type="Gene3D" id="3.40.50.450">
    <property type="match status" value="1"/>
</dbReference>
<dbReference type="Pfam" id="PF12694">
    <property type="entry name" value="cpYpsA"/>
    <property type="match status" value="1"/>
</dbReference>
<dbReference type="RefSeq" id="WP_146602037.1">
    <property type="nucleotide sequence ID" value="NZ_SJPY01000008.1"/>
</dbReference>
<protein>
    <submittedName>
        <fullName evidence="1">Putative molybdenum carrier</fullName>
    </submittedName>
</protein>
<comment type="caution">
    <text evidence="1">The sequence shown here is derived from an EMBL/GenBank/DDBJ whole genome shotgun (WGS) entry which is preliminary data.</text>
</comment>
<dbReference type="InterPro" id="IPR024755">
    <property type="entry name" value="cpYpsA"/>
</dbReference>
<evidence type="ECO:0000313" key="2">
    <source>
        <dbReference type="Proteomes" id="UP000315471"/>
    </source>
</evidence>
<organism evidence="1 2">
    <name type="scientific">Novipirellula aureliae</name>
    <dbReference type="NCBI Taxonomy" id="2527966"/>
    <lineage>
        <taxon>Bacteria</taxon>
        <taxon>Pseudomonadati</taxon>
        <taxon>Planctomycetota</taxon>
        <taxon>Planctomycetia</taxon>
        <taxon>Pirellulales</taxon>
        <taxon>Pirellulaceae</taxon>
        <taxon>Novipirellula</taxon>
    </lineage>
</organism>
<evidence type="ECO:0000313" key="1">
    <source>
        <dbReference type="EMBL" id="TWU36626.1"/>
    </source>
</evidence>
<dbReference type="OrthoDB" id="283616at2"/>
<proteinExistence type="predicted"/>
<accession>A0A5C6DNU2</accession>
<sequence>MPKRSRKKPSTFVPEKIVSGGQTGVDRAGLEAAIALGIEHGGWCPAGRLAEDGSVPSRYELTETPSREYPVRTELNVTDSTATLILYEKRLSGGTLLTERICRRLRKEYMLARLDRDDVAVVRIWLSSLKPTTLNVAGPRQSTAPGIEQRAFEFLMQVFADSS</sequence>
<keyword evidence="2" id="KW-1185">Reference proteome</keyword>
<dbReference type="EMBL" id="SJPY01000008">
    <property type="protein sequence ID" value="TWU36626.1"/>
    <property type="molecule type" value="Genomic_DNA"/>
</dbReference>
<dbReference type="SUPFAM" id="SSF102405">
    <property type="entry name" value="MCP/YpsA-like"/>
    <property type="match status" value="1"/>
</dbReference>
<name>A0A5C6DNU2_9BACT</name>